<reference evidence="7 8" key="1">
    <citation type="submission" date="2015-01" db="EMBL/GenBank/DDBJ databases">
        <title>Genome sequencing of Methylobacterium platani JCM14648 type strain.</title>
        <authorList>
            <person name="Chaudhry V."/>
            <person name="Patil P.B."/>
        </authorList>
    </citation>
    <scope>NUCLEOTIDE SEQUENCE [LARGE SCALE GENOMIC DNA]</scope>
    <source>
        <strain evidence="7 8">JCM 14648</strain>
    </source>
</reference>
<dbReference type="Gene3D" id="1.10.8.60">
    <property type="match status" value="1"/>
</dbReference>
<dbReference type="InterPro" id="IPR025944">
    <property type="entry name" value="Sigma_54_int_dom_CS"/>
</dbReference>
<dbReference type="Gene3D" id="1.10.10.60">
    <property type="entry name" value="Homeodomain-like"/>
    <property type="match status" value="1"/>
</dbReference>
<keyword evidence="4" id="KW-0805">Transcription regulation</keyword>
<evidence type="ECO:0000259" key="6">
    <source>
        <dbReference type="PROSITE" id="PS50045"/>
    </source>
</evidence>
<dbReference type="PANTHER" id="PTHR32071">
    <property type="entry name" value="TRANSCRIPTIONAL REGULATORY PROTEIN"/>
    <property type="match status" value="1"/>
</dbReference>
<dbReference type="InterPro" id="IPR027417">
    <property type="entry name" value="P-loop_NTPase"/>
</dbReference>
<dbReference type="EMBL" id="JXOD01000525">
    <property type="protein sequence ID" value="KMO09774.1"/>
    <property type="molecule type" value="Genomic_DNA"/>
</dbReference>
<evidence type="ECO:0000313" key="7">
    <source>
        <dbReference type="EMBL" id="KMO09774.1"/>
    </source>
</evidence>
<protein>
    <recommendedName>
        <fullName evidence="6">Sigma-54 factor interaction domain-containing protein</fullName>
    </recommendedName>
</protein>
<feature type="domain" description="Sigma-54 factor interaction" evidence="6">
    <location>
        <begin position="1"/>
        <end position="77"/>
    </location>
</feature>
<dbReference type="InterPro" id="IPR002197">
    <property type="entry name" value="HTH_Fis"/>
</dbReference>
<keyword evidence="8" id="KW-1185">Reference proteome</keyword>
<keyword evidence="5" id="KW-0804">Transcription</keyword>
<evidence type="ECO:0000256" key="4">
    <source>
        <dbReference type="ARBA" id="ARBA00023015"/>
    </source>
</evidence>
<gene>
    <name evidence="7" type="ORF">SQ03_31590</name>
</gene>
<name>A0ABR5GMM6_9HYPH</name>
<proteinExistence type="predicted"/>
<evidence type="ECO:0000256" key="5">
    <source>
        <dbReference type="ARBA" id="ARBA00023163"/>
    </source>
</evidence>
<dbReference type="PANTHER" id="PTHR32071:SF77">
    <property type="entry name" value="TRANSCRIPTIONAL REGULATORY PROTEIN"/>
    <property type="match status" value="1"/>
</dbReference>
<keyword evidence="2" id="KW-0067">ATP-binding</keyword>
<dbReference type="Pfam" id="PF25601">
    <property type="entry name" value="AAA_lid_14"/>
    <property type="match status" value="1"/>
</dbReference>
<comment type="caution">
    <text evidence="7">The sequence shown here is derived from an EMBL/GenBank/DDBJ whole genome shotgun (WGS) entry which is preliminary data.</text>
</comment>
<dbReference type="SUPFAM" id="SSF52540">
    <property type="entry name" value="P-loop containing nucleoside triphosphate hydrolases"/>
    <property type="match status" value="1"/>
</dbReference>
<dbReference type="InterPro" id="IPR058031">
    <property type="entry name" value="AAA_lid_NorR"/>
</dbReference>
<evidence type="ECO:0000256" key="1">
    <source>
        <dbReference type="ARBA" id="ARBA00022741"/>
    </source>
</evidence>
<dbReference type="Pfam" id="PF02954">
    <property type="entry name" value="HTH_8"/>
    <property type="match status" value="1"/>
</dbReference>
<dbReference type="InterPro" id="IPR009057">
    <property type="entry name" value="Homeodomain-like_sf"/>
</dbReference>
<accession>A0ABR5GMM6</accession>
<keyword evidence="1" id="KW-0547">Nucleotide-binding</keyword>
<dbReference type="PROSITE" id="PS00688">
    <property type="entry name" value="SIGMA54_INTERACT_3"/>
    <property type="match status" value="1"/>
</dbReference>
<evidence type="ECO:0000256" key="3">
    <source>
        <dbReference type="ARBA" id="ARBA00023012"/>
    </source>
</evidence>
<evidence type="ECO:0000313" key="8">
    <source>
        <dbReference type="Proteomes" id="UP000035947"/>
    </source>
</evidence>
<dbReference type="PRINTS" id="PR01590">
    <property type="entry name" value="HTHFIS"/>
</dbReference>
<keyword evidence="3" id="KW-0902">Two-component regulatory system</keyword>
<sequence length="149" mass="16499">MAEDGSFRSDLYYRLRGMEIRLPALRERADRREVIAQIADEEAPHCRIAPDAWAQLMAYPFPGNVRQLRHVLRLAGATSEDGVITEADLDLPSFAARDVTADHTAAERAAIVEALRTNGGRVTETAKALKLSRATLYRKIKALKIALDG</sequence>
<dbReference type="InterPro" id="IPR002078">
    <property type="entry name" value="Sigma_54_int"/>
</dbReference>
<dbReference type="Proteomes" id="UP000035947">
    <property type="component" value="Unassembled WGS sequence"/>
</dbReference>
<dbReference type="SUPFAM" id="SSF46689">
    <property type="entry name" value="Homeodomain-like"/>
    <property type="match status" value="1"/>
</dbReference>
<dbReference type="PROSITE" id="PS50045">
    <property type="entry name" value="SIGMA54_INTERACT_4"/>
    <property type="match status" value="1"/>
</dbReference>
<organism evidence="7 8">
    <name type="scientific">Methylobacterium platani JCM 14648</name>
    <dbReference type="NCBI Taxonomy" id="1295136"/>
    <lineage>
        <taxon>Bacteria</taxon>
        <taxon>Pseudomonadati</taxon>
        <taxon>Pseudomonadota</taxon>
        <taxon>Alphaproteobacteria</taxon>
        <taxon>Hyphomicrobiales</taxon>
        <taxon>Methylobacteriaceae</taxon>
        <taxon>Methylobacterium</taxon>
    </lineage>
</organism>
<evidence type="ECO:0000256" key="2">
    <source>
        <dbReference type="ARBA" id="ARBA00022840"/>
    </source>
</evidence>